<dbReference type="PROSITE" id="PS50132">
    <property type="entry name" value="RGS"/>
    <property type="match status" value="1"/>
</dbReference>
<reference evidence="4" key="1">
    <citation type="submission" date="2022-08" db="EMBL/GenBank/DDBJ databases">
        <title>Novel sulphate-reducing endosymbionts in the free-living metamonad Anaeramoeba.</title>
        <authorList>
            <person name="Jerlstrom-Hultqvist J."/>
            <person name="Cepicka I."/>
            <person name="Gallot-Lavallee L."/>
            <person name="Salas-Leiva D."/>
            <person name="Curtis B.A."/>
            <person name="Zahonova K."/>
            <person name="Pipaliya S."/>
            <person name="Dacks J."/>
            <person name="Roger A.J."/>
        </authorList>
    </citation>
    <scope>NUCLEOTIDE SEQUENCE</scope>
    <source>
        <strain evidence="4">Busselton2</strain>
    </source>
</reference>
<proteinExistence type="predicted"/>
<evidence type="ECO:0000313" key="4">
    <source>
        <dbReference type="EMBL" id="KAJ3436168.1"/>
    </source>
</evidence>
<dbReference type="PANTHER" id="PTHR46361">
    <property type="entry name" value="ELECTRON CARRIER/ PROTEIN DISULFIDE OXIDOREDUCTASE"/>
    <property type="match status" value="1"/>
</dbReference>
<feature type="region of interest" description="Disordered" evidence="2">
    <location>
        <begin position="125"/>
        <end position="145"/>
    </location>
</feature>
<dbReference type="InterPro" id="IPR006869">
    <property type="entry name" value="DUF547"/>
</dbReference>
<dbReference type="PANTHER" id="PTHR46361:SF3">
    <property type="entry name" value="ELECTRON CARRIER_ PROTEIN DISULFIDE OXIDOREDUCTASE"/>
    <property type="match status" value="1"/>
</dbReference>
<protein>
    <submittedName>
        <fullName evidence="4">Electron carrier/ protein disulfide oxidoreductase</fullName>
    </submittedName>
</protein>
<dbReference type="InterPro" id="IPR016137">
    <property type="entry name" value="RGS"/>
</dbReference>
<dbReference type="Proteomes" id="UP001146793">
    <property type="component" value="Unassembled WGS sequence"/>
</dbReference>
<dbReference type="InterPro" id="IPR036305">
    <property type="entry name" value="RGS_sf"/>
</dbReference>
<dbReference type="Gene3D" id="1.10.167.10">
    <property type="entry name" value="Regulator of G-protein Signalling 4, domain 2"/>
    <property type="match status" value="1"/>
</dbReference>
<feature type="domain" description="RGS" evidence="3">
    <location>
        <begin position="402"/>
        <end position="496"/>
    </location>
</feature>
<feature type="compositionally biased region" description="Basic and acidic residues" evidence="2">
    <location>
        <begin position="133"/>
        <end position="142"/>
    </location>
</feature>
<dbReference type="InterPro" id="IPR044926">
    <property type="entry name" value="RGS_subdomain_2"/>
</dbReference>
<dbReference type="Pfam" id="PF00615">
    <property type="entry name" value="RGS"/>
    <property type="match status" value="1"/>
</dbReference>
<evidence type="ECO:0000313" key="5">
    <source>
        <dbReference type="Proteomes" id="UP001146793"/>
    </source>
</evidence>
<gene>
    <name evidence="4" type="ORF">M0812_18221</name>
</gene>
<comment type="caution">
    <text evidence="4">The sequence shown here is derived from an EMBL/GenBank/DDBJ whole genome shotgun (WGS) entry which is preliminary data.</text>
</comment>
<accession>A0AAV7Z2V3</accession>
<dbReference type="AlphaFoldDB" id="A0AAV7Z2V3"/>
<sequence length="796" mass="93916">MYLLSPRESKKITFPRFKLIHKKTKRRTSSVGSRKDVSKGNKILIEFLESQVEQLKIKKKHLKNQQTSFSSNQKHYLLEQKIKKQNKEQKQLVNSLLGLSGKNSTKPHFEKSTIELLTLFTLKDQQNGRKGKGNQEEEEKKATTKNLKSLPLRQTIRKLEREINNLKNSTKNKRKKEHRLKSKQEKLKKMVNEINLNLFELQHLKETLKSEQQIQQELEEKKFNNNETQEKYLIQKKAIANLKNNLKSIKLEIKRAKFCLQKHNENSNFRDLQSKLARIKFNKKVQNKSKFDLKMQIEQLKDLIGISDEHKENDLKGSELEKKKIQNNHKEAKNMNKFPKKNPMNSSKLKFSNLRLNIKPISGIMISKPMSARLPNNMNNFDQPLQTINSKYKSKNGNSSYFRNTVDEKERESEEEGTKILQIQKEAKKITEKYIQPESLFEINIKWENRKQIMDKIKQKEFNLNLFNTAQNVVFDHMNYNSFSFFKKSKYYSQLLDLIEKDSALEMNLNKKKCVLFYKKNESIALNEEYFIEVAPTADSLKLGEQLLIAIINLFQTYYQVSTKKINLKQISRSIPFRRFIKLTLRLQNINLKNLTTNQRLCFFTNIYNTLTLHSFIINGVPKDKTSIEKFMKKSIYLINQRYWSLNDIYHGVLRGNVEKKGLNNYFKYNELKKSKFSIRSSDPRIHFALINLHLSHSVRVISPNNMNSTLSTLTKKVLKHSVKIKHKTVSVPKWFATYERDFGGSEHLLSWLSINLGKYFSPKKYVSYSIKFTSLKQNHKKINLQFDNTLLSLFK</sequence>
<feature type="coiled-coil region" evidence="1">
    <location>
        <begin position="152"/>
        <end position="245"/>
    </location>
</feature>
<evidence type="ECO:0000256" key="2">
    <source>
        <dbReference type="SAM" id="MobiDB-lite"/>
    </source>
</evidence>
<dbReference type="EMBL" id="JANTQA010000036">
    <property type="protein sequence ID" value="KAJ3436168.1"/>
    <property type="molecule type" value="Genomic_DNA"/>
</dbReference>
<evidence type="ECO:0000259" key="3">
    <source>
        <dbReference type="PROSITE" id="PS50132"/>
    </source>
</evidence>
<organism evidence="4 5">
    <name type="scientific">Anaeramoeba flamelloides</name>
    <dbReference type="NCBI Taxonomy" id="1746091"/>
    <lineage>
        <taxon>Eukaryota</taxon>
        <taxon>Metamonada</taxon>
        <taxon>Anaeramoebidae</taxon>
        <taxon>Anaeramoeba</taxon>
    </lineage>
</organism>
<evidence type="ECO:0000256" key="1">
    <source>
        <dbReference type="SAM" id="Coils"/>
    </source>
</evidence>
<dbReference type="SUPFAM" id="SSF48097">
    <property type="entry name" value="Regulator of G-protein signaling, RGS"/>
    <property type="match status" value="1"/>
</dbReference>
<dbReference type="CDD" id="cd07440">
    <property type="entry name" value="RGS"/>
    <property type="match status" value="1"/>
</dbReference>
<name>A0AAV7Z2V3_9EUKA</name>
<dbReference type="Pfam" id="PF04784">
    <property type="entry name" value="DUF547"/>
    <property type="match status" value="1"/>
</dbReference>
<keyword evidence="1" id="KW-0175">Coiled coil</keyword>